<proteinExistence type="predicted"/>
<protein>
    <submittedName>
        <fullName evidence="1">Uncharacterized protein</fullName>
    </submittedName>
</protein>
<dbReference type="AlphaFoldDB" id="X1ME52"/>
<evidence type="ECO:0000313" key="1">
    <source>
        <dbReference type="EMBL" id="GAI16376.1"/>
    </source>
</evidence>
<feature type="non-terminal residue" evidence="1">
    <location>
        <position position="1"/>
    </location>
</feature>
<accession>X1ME52</accession>
<name>X1ME52_9ZZZZ</name>
<dbReference type="EMBL" id="BARV01006725">
    <property type="protein sequence ID" value="GAI16376.1"/>
    <property type="molecule type" value="Genomic_DNA"/>
</dbReference>
<reference evidence="1" key="1">
    <citation type="journal article" date="2014" name="Front. Microbiol.">
        <title>High frequency of phylogenetically diverse reductive dehalogenase-homologous genes in deep subseafloor sedimentary metagenomes.</title>
        <authorList>
            <person name="Kawai M."/>
            <person name="Futagami T."/>
            <person name="Toyoda A."/>
            <person name="Takaki Y."/>
            <person name="Nishi S."/>
            <person name="Hori S."/>
            <person name="Arai W."/>
            <person name="Tsubouchi T."/>
            <person name="Morono Y."/>
            <person name="Uchiyama I."/>
            <person name="Ito T."/>
            <person name="Fujiyama A."/>
            <person name="Inagaki F."/>
            <person name="Takami H."/>
        </authorList>
    </citation>
    <scope>NUCLEOTIDE SEQUENCE</scope>
    <source>
        <strain evidence="1">Expedition CK06-06</strain>
    </source>
</reference>
<comment type="caution">
    <text evidence="1">The sequence shown here is derived from an EMBL/GenBank/DDBJ whole genome shotgun (WGS) entry which is preliminary data.</text>
</comment>
<sequence>SEPVGHDYPGKGSITPGYALPFHHQLPRFTYRLRPLGWWFTLLRFDARGKAGYE</sequence>
<gene>
    <name evidence="1" type="ORF">S06H3_13775</name>
</gene>
<organism evidence="1">
    <name type="scientific">marine sediment metagenome</name>
    <dbReference type="NCBI Taxonomy" id="412755"/>
    <lineage>
        <taxon>unclassified sequences</taxon>
        <taxon>metagenomes</taxon>
        <taxon>ecological metagenomes</taxon>
    </lineage>
</organism>